<reference evidence="3 4" key="1">
    <citation type="submission" date="2017-03" db="EMBL/GenBank/DDBJ databases">
        <title>Draft Genome sequence of Marispirochaeta sp. strain JC444.</title>
        <authorList>
            <person name="Shivani Y."/>
            <person name="Subhash Y."/>
            <person name="Sasikala C."/>
            <person name="Ramana C."/>
        </authorList>
    </citation>
    <scope>NUCLEOTIDE SEQUENCE [LARGE SCALE GENOMIC DNA]</scope>
    <source>
        <strain evidence="3 4">JC444</strain>
    </source>
</reference>
<keyword evidence="4" id="KW-1185">Reference proteome</keyword>
<feature type="compositionally biased region" description="Basic residues" evidence="1">
    <location>
        <begin position="124"/>
        <end position="139"/>
    </location>
</feature>
<dbReference type="OrthoDB" id="9815709at2"/>
<feature type="domain" description="Prokaryotic-type class I peptide chain release factors" evidence="2">
    <location>
        <begin position="20"/>
        <end position="36"/>
    </location>
</feature>
<protein>
    <recommendedName>
        <fullName evidence="2">Prokaryotic-type class I peptide chain release factors domain-containing protein</fullName>
    </recommendedName>
</protein>
<dbReference type="PROSITE" id="PS00745">
    <property type="entry name" value="RF_PROK_I"/>
    <property type="match status" value="1"/>
</dbReference>
<gene>
    <name evidence="3" type="ORF">B4O97_15100</name>
</gene>
<evidence type="ECO:0000259" key="2">
    <source>
        <dbReference type="PROSITE" id="PS00745"/>
    </source>
</evidence>
<dbReference type="SUPFAM" id="SSF110916">
    <property type="entry name" value="Peptidyl-tRNA hydrolase domain-like"/>
    <property type="match status" value="1"/>
</dbReference>
<dbReference type="Gene3D" id="3.30.160.20">
    <property type="match status" value="1"/>
</dbReference>
<dbReference type="RefSeq" id="WP_083052070.1">
    <property type="nucleotide sequence ID" value="NZ_CAXXQO010000003.1"/>
</dbReference>
<evidence type="ECO:0000313" key="4">
    <source>
        <dbReference type="Proteomes" id="UP000192343"/>
    </source>
</evidence>
<dbReference type="PANTHER" id="PTHR47814:SF1">
    <property type="entry name" value="PEPTIDYL-TRNA HYDROLASE ARFB"/>
    <property type="match status" value="1"/>
</dbReference>
<dbReference type="GO" id="GO:0003747">
    <property type="term" value="F:translation release factor activity"/>
    <property type="evidence" value="ECO:0007669"/>
    <property type="project" value="InterPro"/>
</dbReference>
<organism evidence="3 4">
    <name type="scientific">Marispirochaeta aestuarii</name>
    <dbReference type="NCBI Taxonomy" id="1963862"/>
    <lineage>
        <taxon>Bacteria</taxon>
        <taxon>Pseudomonadati</taxon>
        <taxon>Spirochaetota</taxon>
        <taxon>Spirochaetia</taxon>
        <taxon>Spirochaetales</taxon>
        <taxon>Spirochaetaceae</taxon>
        <taxon>Marispirochaeta</taxon>
    </lineage>
</organism>
<proteinExistence type="predicted"/>
<dbReference type="STRING" id="1963862.B4O97_15100"/>
<dbReference type="NCBIfam" id="NF006718">
    <property type="entry name" value="PRK09256.1"/>
    <property type="match status" value="1"/>
</dbReference>
<dbReference type="Proteomes" id="UP000192343">
    <property type="component" value="Unassembled WGS sequence"/>
</dbReference>
<dbReference type="GO" id="GO:0043022">
    <property type="term" value="F:ribosome binding"/>
    <property type="evidence" value="ECO:0007669"/>
    <property type="project" value="TreeGrafter"/>
</dbReference>
<dbReference type="GO" id="GO:0004045">
    <property type="term" value="F:peptidyl-tRNA hydrolase activity"/>
    <property type="evidence" value="ECO:0007669"/>
    <property type="project" value="TreeGrafter"/>
</dbReference>
<evidence type="ECO:0000256" key="1">
    <source>
        <dbReference type="SAM" id="MobiDB-lite"/>
    </source>
</evidence>
<evidence type="ECO:0000313" key="3">
    <source>
        <dbReference type="EMBL" id="ORC32974.1"/>
    </source>
</evidence>
<dbReference type="EMBL" id="MWQY01000018">
    <property type="protein sequence ID" value="ORC32974.1"/>
    <property type="molecule type" value="Genomic_DNA"/>
</dbReference>
<feature type="region of interest" description="Disordered" evidence="1">
    <location>
        <begin position="106"/>
        <end position="139"/>
    </location>
</feature>
<dbReference type="AlphaFoldDB" id="A0A1Y1RV58"/>
<dbReference type="InterPro" id="IPR000352">
    <property type="entry name" value="Pep_chain_release_fac_I"/>
</dbReference>
<dbReference type="PANTHER" id="PTHR47814">
    <property type="entry name" value="PEPTIDYL-TRNA HYDROLASE ARFB"/>
    <property type="match status" value="1"/>
</dbReference>
<name>A0A1Y1RV58_9SPIO</name>
<accession>A0A1Y1RV58</accession>
<dbReference type="GO" id="GO:0072344">
    <property type="term" value="P:rescue of stalled ribosome"/>
    <property type="evidence" value="ECO:0007669"/>
    <property type="project" value="TreeGrafter"/>
</dbReference>
<sequence>MDQELLRQWILEHGEERFARSGGPGGQNVNKLNTKVQLRIPLDQLPGLTEAEISRLRERLQGRIDSSGELLVQAQESRSQIRNRETAVERALSLISGALVVRKSRKATRPSFSARARRVDNKKARGAIKRHRRPPKMDE</sequence>
<comment type="caution">
    <text evidence="3">The sequence shown here is derived from an EMBL/GenBank/DDBJ whole genome shotgun (WGS) entry which is preliminary data.</text>
</comment>
<dbReference type="Pfam" id="PF00472">
    <property type="entry name" value="RF-1"/>
    <property type="match status" value="1"/>
</dbReference>